<feature type="transmembrane region" description="Helical" evidence="10">
    <location>
        <begin position="386"/>
        <end position="406"/>
    </location>
</feature>
<dbReference type="GO" id="GO:0005789">
    <property type="term" value="C:endoplasmic reticulum membrane"/>
    <property type="evidence" value="ECO:0007669"/>
    <property type="project" value="UniProtKB-SubCell"/>
</dbReference>
<organism evidence="11 12">
    <name type="scientific">Dovyalis caffra</name>
    <dbReference type="NCBI Taxonomy" id="77055"/>
    <lineage>
        <taxon>Eukaryota</taxon>
        <taxon>Viridiplantae</taxon>
        <taxon>Streptophyta</taxon>
        <taxon>Embryophyta</taxon>
        <taxon>Tracheophyta</taxon>
        <taxon>Spermatophyta</taxon>
        <taxon>Magnoliopsida</taxon>
        <taxon>eudicotyledons</taxon>
        <taxon>Gunneridae</taxon>
        <taxon>Pentapetalae</taxon>
        <taxon>rosids</taxon>
        <taxon>fabids</taxon>
        <taxon>Malpighiales</taxon>
        <taxon>Salicaceae</taxon>
        <taxon>Flacourtieae</taxon>
        <taxon>Dovyalis</taxon>
    </lineage>
</organism>
<reference evidence="11 12" key="1">
    <citation type="submission" date="2024-01" db="EMBL/GenBank/DDBJ databases">
        <authorList>
            <person name="Waweru B."/>
        </authorList>
    </citation>
    <scope>NUCLEOTIDE SEQUENCE [LARGE SCALE GENOMIC DNA]</scope>
</reference>
<gene>
    <name evidence="11" type="ORF">DCAF_LOCUS27855</name>
</gene>
<dbReference type="PANTHER" id="PTHR31651:SF6">
    <property type="entry name" value="PROTEIN PIN-LIKES 1-LIKE"/>
    <property type="match status" value="1"/>
</dbReference>
<comment type="subcellular location">
    <subcellularLocation>
        <location evidence="1">Endoplasmic reticulum membrane</location>
        <topology evidence="1">Multi-pass membrane protein</topology>
    </subcellularLocation>
</comment>
<evidence type="ECO:0000256" key="1">
    <source>
        <dbReference type="ARBA" id="ARBA00004477"/>
    </source>
</evidence>
<evidence type="ECO:0000256" key="6">
    <source>
        <dbReference type="ARBA" id="ARBA00023136"/>
    </source>
</evidence>
<feature type="transmembrane region" description="Helical" evidence="10">
    <location>
        <begin position="41"/>
        <end position="61"/>
    </location>
</feature>
<keyword evidence="5 10" id="KW-1133">Transmembrane helix</keyword>
<keyword evidence="3 10" id="KW-0812">Transmembrane</keyword>
<evidence type="ECO:0000256" key="2">
    <source>
        <dbReference type="ARBA" id="ARBA00022448"/>
    </source>
</evidence>
<dbReference type="InterPro" id="IPR045033">
    <property type="entry name" value="PILS1/3/4/5/7"/>
</dbReference>
<feature type="transmembrane region" description="Helical" evidence="10">
    <location>
        <begin position="316"/>
        <end position="338"/>
    </location>
</feature>
<protein>
    <recommendedName>
        <fullName evidence="13">Auxin efflux carrier family protein</fullName>
    </recommendedName>
</protein>
<sequence>MGFLDLFVVALMPVLKVLLITGLGLFLALDRIDLLGENARHYVNNLVFYLFSPALVVSQLGETITFQSLRSLWFMPVNILLTFIIGSILAWILIKITKTPPHLQGLVIGCCSAGNLGNLLLIIVPAVCEESNSPFGDSTVCSTYGTTYASLSMAVGAVYIWTYVYIIMRIYADKGADSEDTDINESITDSESYKEALLPSSKNSGSRAYSDEDELPRTISGGKLKIKEKILQSVKKFTAKINLKMVFAPATIAAICGFIIGTVSPIRKLMIGDSAPLRVIDSSASLLGETTIPCMTLIVGSNLLRGLRKSEVSASVIAGIVAVRNIFLPIIGIGVVKAAHHFGMVESDSLYQFILLLQFALPPAMTIGIIAQLFGAGEGECSVIMLWSYVVSALSLTFWSTFYMWLLQ</sequence>
<keyword evidence="12" id="KW-1185">Reference proteome</keyword>
<evidence type="ECO:0000256" key="5">
    <source>
        <dbReference type="ARBA" id="ARBA00022989"/>
    </source>
</evidence>
<evidence type="ECO:0008006" key="13">
    <source>
        <dbReference type="Google" id="ProtNLM"/>
    </source>
</evidence>
<proteinExistence type="inferred from homology"/>
<accession>A0AAV1SV11</accession>
<feature type="transmembrane region" description="Helical" evidence="10">
    <location>
        <begin position="286"/>
        <end position="304"/>
    </location>
</feature>
<dbReference type="Pfam" id="PF03547">
    <property type="entry name" value="Mem_trans"/>
    <property type="match status" value="1"/>
</dbReference>
<evidence type="ECO:0000256" key="3">
    <source>
        <dbReference type="ARBA" id="ARBA00022692"/>
    </source>
</evidence>
<evidence type="ECO:0000256" key="4">
    <source>
        <dbReference type="ARBA" id="ARBA00022824"/>
    </source>
</evidence>
<evidence type="ECO:0000313" key="12">
    <source>
        <dbReference type="Proteomes" id="UP001314170"/>
    </source>
</evidence>
<comment type="function">
    <text evidence="8">Involved in cellular auxin homeostasis by regulating auxin metabolism. Regulates intracellular auxin accumulation at the endoplasmic reticulum and thus auxin availability for nuclear auxin signaling.</text>
</comment>
<feature type="transmembrane region" description="Helical" evidence="10">
    <location>
        <begin position="147"/>
        <end position="168"/>
    </location>
</feature>
<dbReference type="InterPro" id="IPR004776">
    <property type="entry name" value="Mem_transp_PIN-like"/>
</dbReference>
<dbReference type="AlphaFoldDB" id="A0AAV1SV11"/>
<keyword evidence="6 10" id="KW-0472">Membrane</keyword>
<name>A0AAV1SV11_9ROSI</name>
<comment type="caution">
    <text evidence="11">The sequence shown here is derived from an EMBL/GenBank/DDBJ whole genome shotgun (WGS) entry which is preliminary data.</text>
</comment>
<feature type="transmembrane region" description="Helical" evidence="10">
    <location>
        <begin position="6"/>
        <end position="29"/>
    </location>
</feature>
<evidence type="ECO:0000256" key="7">
    <source>
        <dbReference type="ARBA" id="ARBA00023294"/>
    </source>
</evidence>
<keyword evidence="2" id="KW-0813">Transport</keyword>
<dbReference type="GO" id="GO:0009734">
    <property type="term" value="P:auxin-activated signaling pathway"/>
    <property type="evidence" value="ECO:0007669"/>
    <property type="project" value="UniProtKB-KW"/>
</dbReference>
<dbReference type="PANTHER" id="PTHR31651">
    <property type="match status" value="1"/>
</dbReference>
<evidence type="ECO:0000256" key="10">
    <source>
        <dbReference type="SAM" id="Phobius"/>
    </source>
</evidence>
<evidence type="ECO:0000256" key="8">
    <source>
        <dbReference type="ARBA" id="ARBA00025100"/>
    </source>
</evidence>
<feature type="transmembrane region" description="Helical" evidence="10">
    <location>
        <begin position="245"/>
        <end position="266"/>
    </location>
</feature>
<dbReference type="EMBL" id="CAWUPB010001199">
    <property type="protein sequence ID" value="CAK7357566.1"/>
    <property type="molecule type" value="Genomic_DNA"/>
</dbReference>
<evidence type="ECO:0000313" key="11">
    <source>
        <dbReference type="EMBL" id="CAK7357566.1"/>
    </source>
</evidence>
<feature type="transmembrane region" description="Helical" evidence="10">
    <location>
        <begin position="106"/>
        <end position="127"/>
    </location>
</feature>
<keyword evidence="7" id="KW-0927">Auxin signaling pathway</keyword>
<dbReference type="GO" id="GO:0080162">
    <property type="term" value="P:endoplasmic reticulum to cytosol auxin transport"/>
    <property type="evidence" value="ECO:0007669"/>
    <property type="project" value="InterPro"/>
</dbReference>
<keyword evidence="4" id="KW-0256">Endoplasmic reticulum</keyword>
<evidence type="ECO:0000256" key="9">
    <source>
        <dbReference type="ARBA" id="ARBA00025752"/>
    </source>
</evidence>
<dbReference type="Proteomes" id="UP001314170">
    <property type="component" value="Unassembled WGS sequence"/>
</dbReference>
<feature type="transmembrane region" description="Helical" evidence="10">
    <location>
        <begin position="73"/>
        <end position="94"/>
    </location>
</feature>
<comment type="similarity">
    <text evidence="9">Belongs to the auxin efflux carrier (TC 2.A.69.2) family.</text>
</comment>
<feature type="transmembrane region" description="Helical" evidence="10">
    <location>
        <begin position="350"/>
        <end position="374"/>
    </location>
</feature>